<dbReference type="InterPro" id="IPR037018">
    <property type="entry name" value="GH65_N"/>
</dbReference>
<evidence type="ECO:0000256" key="1">
    <source>
        <dbReference type="ARBA" id="ARBA00022676"/>
    </source>
</evidence>
<organism evidence="6 7">
    <name type="scientific">Methylocella silvestris</name>
    <dbReference type="NCBI Taxonomy" id="199596"/>
    <lineage>
        <taxon>Bacteria</taxon>
        <taxon>Pseudomonadati</taxon>
        <taxon>Pseudomonadota</taxon>
        <taxon>Alphaproteobacteria</taxon>
        <taxon>Hyphomicrobiales</taxon>
        <taxon>Beijerinckiaceae</taxon>
        <taxon>Methylocella</taxon>
    </lineage>
</organism>
<reference evidence="6 7" key="1">
    <citation type="submission" date="2017-10" db="EMBL/GenBank/DDBJ databases">
        <title>Genome announcement of Methylocella silvestris TVC from permafrost.</title>
        <authorList>
            <person name="Wang J."/>
            <person name="Geng K."/>
            <person name="Ul-Haque F."/>
            <person name="Crombie A.T."/>
            <person name="Street L.E."/>
            <person name="Wookey P.A."/>
            <person name="Murrell J.C."/>
            <person name="Pratscher J."/>
        </authorList>
    </citation>
    <scope>NUCLEOTIDE SEQUENCE [LARGE SCALE GENOMIC DNA]</scope>
    <source>
        <strain evidence="6 7">TVC</strain>
    </source>
</reference>
<evidence type="ECO:0000313" key="7">
    <source>
        <dbReference type="Proteomes" id="UP000236286"/>
    </source>
</evidence>
<dbReference type="EMBL" id="PDZR01000009">
    <property type="protein sequence ID" value="PNG26176.1"/>
    <property type="molecule type" value="Genomic_DNA"/>
</dbReference>
<dbReference type="GO" id="GO:0016757">
    <property type="term" value="F:glycosyltransferase activity"/>
    <property type="evidence" value="ECO:0007669"/>
    <property type="project" value="UniProtKB-KW"/>
</dbReference>
<keyword evidence="1" id="KW-0328">Glycosyltransferase</keyword>
<dbReference type="PANTHER" id="PTHR37469:SF2">
    <property type="entry name" value="CELLOBIONIC ACID PHOSPHORYLASE"/>
    <property type="match status" value="1"/>
</dbReference>
<dbReference type="Pfam" id="PF17167">
    <property type="entry name" value="Glyco_hydro_94"/>
    <property type="match status" value="1"/>
</dbReference>
<comment type="caution">
    <text evidence="6">The sequence shown here is derived from an EMBL/GenBank/DDBJ whole genome shotgun (WGS) entry which is preliminary data.</text>
</comment>
<dbReference type="Pfam" id="PF21958">
    <property type="entry name" value="SOGP_N"/>
    <property type="match status" value="1"/>
</dbReference>
<dbReference type="InterPro" id="IPR033432">
    <property type="entry name" value="GH94_catalytic"/>
</dbReference>
<dbReference type="InterPro" id="IPR053831">
    <property type="entry name" value="SOGP_N"/>
</dbReference>
<name>A0A2J7THE2_METSI</name>
<dbReference type="InterPro" id="IPR012341">
    <property type="entry name" value="6hp_glycosidase-like_sf"/>
</dbReference>
<dbReference type="OrthoDB" id="9769991at2"/>
<evidence type="ECO:0000259" key="4">
    <source>
        <dbReference type="Pfam" id="PF21250"/>
    </source>
</evidence>
<feature type="domain" description="SOGP N-terminal" evidence="5">
    <location>
        <begin position="33"/>
        <end position="260"/>
    </location>
</feature>
<dbReference type="Proteomes" id="UP000236286">
    <property type="component" value="Unassembled WGS sequence"/>
</dbReference>
<dbReference type="SUPFAM" id="SSF48208">
    <property type="entry name" value="Six-hairpin glycosidases"/>
    <property type="match status" value="1"/>
</dbReference>
<evidence type="ECO:0000259" key="5">
    <source>
        <dbReference type="Pfam" id="PF21958"/>
    </source>
</evidence>
<evidence type="ECO:0000313" key="6">
    <source>
        <dbReference type="EMBL" id="PNG26176.1"/>
    </source>
</evidence>
<dbReference type="GO" id="GO:0005975">
    <property type="term" value="P:carbohydrate metabolic process"/>
    <property type="evidence" value="ECO:0007669"/>
    <property type="project" value="InterPro"/>
</dbReference>
<feature type="domain" description="Glycoside phosphorylase super sandwich" evidence="4">
    <location>
        <begin position="322"/>
        <end position="574"/>
    </location>
</feature>
<dbReference type="PANTHER" id="PTHR37469">
    <property type="entry name" value="CELLOBIONIC ACID PHOSPHORYLASE-RELATED"/>
    <property type="match status" value="1"/>
</dbReference>
<evidence type="ECO:0000256" key="2">
    <source>
        <dbReference type="ARBA" id="ARBA00022679"/>
    </source>
</evidence>
<dbReference type="RefSeq" id="WP_102843602.1">
    <property type="nucleotide sequence ID" value="NZ_PDZR01000009.1"/>
</dbReference>
<protein>
    <submittedName>
        <fullName evidence="6">Cellobiose phosphorylase</fullName>
    </submittedName>
</protein>
<dbReference type="InterPro" id="IPR052047">
    <property type="entry name" value="GH94_Enzymes"/>
</dbReference>
<dbReference type="Gene3D" id="2.70.98.40">
    <property type="entry name" value="Glycoside hydrolase, family 65, N-terminal domain"/>
    <property type="match status" value="1"/>
</dbReference>
<feature type="domain" description="Glycosyl hydrolase 94 catalytic" evidence="3">
    <location>
        <begin position="714"/>
        <end position="842"/>
    </location>
</feature>
<accession>A0A2J7THE2</accession>
<dbReference type="Gene3D" id="1.50.10.10">
    <property type="match status" value="1"/>
</dbReference>
<dbReference type="AlphaFoldDB" id="A0A2J7THE2"/>
<evidence type="ECO:0000259" key="3">
    <source>
        <dbReference type="Pfam" id="PF17167"/>
    </source>
</evidence>
<dbReference type="InterPro" id="IPR048771">
    <property type="entry name" value="SOGP_2nd"/>
</dbReference>
<sequence>MTGFEARNWTTPRDENLGLRRISNACGLSVAALPNGSLFAIEHQGAGAPILVNQTLGSPIAGAIARIYLRIEAEKPIEMTGPGAAMFGQGADRFVWSSQSHGILCRVTLFLQPDASAWIWRLDVENRGGAPRAMDAVLIQDIGLGPRGFLMNNEAYVSQYVDHFISFHERFGPVVMSRQNLAQDGLCPFAMHGCFDGAAGFTTDGKQLFGPAFRDSDVFCFPYGADLPNRRLQHEMACVAIQSPQLRLGPGAHGSQTFFGLFAADQPQSSSEADLARIDVIDWRDGDFSVAPPMARPARSMVEAAPVAIAGALDDAAIDALYPDRFEEEWIDGRLMSFFMPDGPHNRHVVLRDKERLVTRRHGALMRSGAAMLPDDSTLCATAWMHGVFAAQLTIGNTSFHKLFSVSRDPYNVTRGSGLRMLAEIDGCWRLLTTPSAFEIGLNDCRWVYKIGARTITVSATVSGEDPAMVFALDNEGEPCRFLVFGHLALGEREYDHHSPVQVAPASMRVTLRPDPDWLWGQRYPEAAYHIVSPEPADIEAIGGDELLYEDSDQRDGSCVALRTRAVNTFSFAVVGSMTSAAEAEVLAEKYARQVSREELLEPAQKFWRHVTRGARVRGDRALDTLIPWLAHDAMIHLTVPHGLEQYTGAAWGVRDVCQGPVELLLALRHDEPVKEILRLVFAQQYQETGDWPQWFMLDPYAIIQDRVSHGDVIIWPLKAVNDYIEATGDFAFLDEHIVWRGREDLERTPHKDSVLRHIEKLIETIRTRFVPGTDLISYGHGDWNDSLQPVDPKMRDIMASSWTVSLLYQQLRRYAVILQKSARAGEAAALEELADAIRADFNALLIRDGIVAGYGVFEPGEAAPELLLHPSDARTGLHYSLLPMTRSMIGDLFTPAQAEHHLRLINDHLLFADGARLMDRPVPYHGGPQSIFRRAESASFFGREIGLMYVHSHLRFGEALACRGDLDGLSDALGAVNPVSICDRLENALPRQRNAFFSSSDAAFGDRASASAEWDRLRRGEIGLEGGWRIYSSGPGIFINLMIRHGFGRQRLWGRATPQKGWSHATLEWDLEPQS</sequence>
<keyword evidence="2" id="KW-0808">Transferase</keyword>
<dbReference type="InterPro" id="IPR008928">
    <property type="entry name" value="6-hairpin_glycosidase_sf"/>
</dbReference>
<gene>
    <name evidence="6" type="ORF">CR492_10035</name>
</gene>
<dbReference type="Pfam" id="PF21250">
    <property type="entry name" value="SOGP_2nd"/>
    <property type="match status" value="1"/>
</dbReference>
<proteinExistence type="predicted"/>